<gene>
    <name evidence="5" type="ORF">COU06_00605</name>
</gene>
<proteinExistence type="inferred from homology"/>
<dbReference type="AlphaFoldDB" id="A0A2M6WKP6"/>
<dbReference type="SUPFAM" id="SSF52540">
    <property type="entry name" value="P-loop containing nucleoside triphosphate hydrolases"/>
    <property type="match status" value="1"/>
</dbReference>
<reference evidence="6" key="1">
    <citation type="submission" date="2017-09" db="EMBL/GenBank/DDBJ databases">
        <title>Depth-based differentiation of microbial function through sediment-hosted aquifers and enrichment of novel symbionts in the deep terrestrial subsurface.</title>
        <authorList>
            <person name="Probst A.J."/>
            <person name="Ladd B."/>
            <person name="Jarett J.K."/>
            <person name="Geller-Mcgrath D.E."/>
            <person name="Sieber C.M.K."/>
            <person name="Emerson J.B."/>
            <person name="Anantharaman K."/>
            <person name="Thomas B.C."/>
            <person name="Malmstrom R."/>
            <person name="Stieglmeier M."/>
            <person name="Klingl A."/>
            <person name="Woyke T."/>
            <person name="Ryan C.M."/>
            <person name="Banfield J.F."/>
        </authorList>
    </citation>
    <scope>NUCLEOTIDE SEQUENCE [LARGE SCALE GENOMIC DNA]</scope>
</reference>
<dbReference type="Gene3D" id="3.40.50.300">
    <property type="entry name" value="P-loop containing nucleotide triphosphate hydrolases"/>
    <property type="match status" value="1"/>
</dbReference>
<sequence>MISNDDPKLKKQLEKLWRQSEERLVEQKTNKQKGTYIDLTQSPIDLNGLKLIGEERARELEAVIFTEKGKKIALAVFDPEKKELIEYIKKLKEKGFEAVIYTTSRESLRHAFSFYNLIPKEGKDITNHVDISSEEVVKLKNELVSLNKVNTHIENLLKKEIVTTDILNGVLAGALTNRASDIHFETSKQCARLRYRVDGVLQDVVKDIPHEVYKLILSRIKLLANLRLNVNNAAQDGRFTLKLGDVDIELRIAIAPSEFGEAVVMRVLDPSAIEITLLQLGLRQDDLDFIQEELKAPNGMILNTGPTGSGKTTTLYAFLRSMTSSETKIITIEDPIEYHLPGIEQTQVDNKAGYTFANGLRSMMRQDPDIILVGEIRDEETADIAIQAALTGHLVFSTLHTNSASGVIPRLLNLKAPVASLGPAINLVIAQRLVRKLCVKCKKEVALTDEMKKKITEFYKNLPEKIKVKDISEVKIFEKGGDADCKECNGTGYRGRMGVYELLKIGDKMEELIEKKAGEVEIERFAKEQGMITLAQDGILRILDSVTSFEEVESVTGSLKEVGF</sequence>
<comment type="caution">
    <text evidence="5">The sequence shown here is derived from an EMBL/GenBank/DDBJ whole genome shotgun (WGS) entry which is preliminary data.</text>
</comment>
<dbReference type="Proteomes" id="UP000229112">
    <property type="component" value="Unassembled WGS sequence"/>
</dbReference>
<evidence type="ECO:0000313" key="5">
    <source>
        <dbReference type="EMBL" id="PIT93314.1"/>
    </source>
</evidence>
<dbReference type="PANTHER" id="PTHR30258">
    <property type="entry name" value="TYPE II SECRETION SYSTEM PROTEIN GSPE-RELATED"/>
    <property type="match status" value="1"/>
</dbReference>
<organism evidence="5 6">
    <name type="scientific">Candidatus Harrisonbacteria bacterium CG10_big_fil_rev_8_21_14_0_10_38_8</name>
    <dbReference type="NCBI Taxonomy" id="1974582"/>
    <lineage>
        <taxon>Bacteria</taxon>
        <taxon>Candidatus Harrisoniibacteriota</taxon>
    </lineage>
</organism>
<dbReference type="InterPro" id="IPR001482">
    <property type="entry name" value="T2SS/T4SS_dom"/>
</dbReference>
<evidence type="ECO:0000256" key="1">
    <source>
        <dbReference type="ARBA" id="ARBA00006611"/>
    </source>
</evidence>
<dbReference type="Pfam" id="PF00437">
    <property type="entry name" value="T2SSE"/>
    <property type="match status" value="1"/>
</dbReference>
<dbReference type="GO" id="GO:0005886">
    <property type="term" value="C:plasma membrane"/>
    <property type="evidence" value="ECO:0007669"/>
    <property type="project" value="TreeGrafter"/>
</dbReference>
<dbReference type="Gene3D" id="3.30.450.90">
    <property type="match status" value="1"/>
</dbReference>
<dbReference type="GO" id="GO:0016887">
    <property type="term" value="F:ATP hydrolysis activity"/>
    <property type="evidence" value="ECO:0007669"/>
    <property type="project" value="TreeGrafter"/>
</dbReference>
<dbReference type="PANTHER" id="PTHR30258:SF1">
    <property type="entry name" value="PROTEIN TRANSPORT PROTEIN HOFB HOMOLOG"/>
    <property type="match status" value="1"/>
</dbReference>
<evidence type="ECO:0000256" key="2">
    <source>
        <dbReference type="ARBA" id="ARBA00022741"/>
    </source>
</evidence>
<dbReference type="InterPro" id="IPR027417">
    <property type="entry name" value="P-loop_NTPase"/>
</dbReference>
<dbReference type="CDD" id="cd01129">
    <property type="entry name" value="PulE-GspE-like"/>
    <property type="match status" value="1"/>
</dbReference>
<comment type="similarity">
    <text evidence="1">Belongs to the GSP E family.</text>
</comment>
<dbReference type="PROSITE" id="PS00662">
    <property type="entry name" value="T2SP_E"/>
    <property type="match status" value="1"/>
</dbReference>
<evidence type="ECO:0000313" key="6">
    <source>
        <dbReference type="Proteomes" id="UP000229112"/>
    </source>
</evidence>
<dbReference type="GO" id="GO:0005524">
    <property type="term" value="F:ATP binding"/>
    <property type="evidence" value="ECO:0007669"/>
    <property type="project" value="UniProtKB-KW"/>
</dbReference>
<keyword evidence="2" id="KW-0547">Nucleotide-binding</keyword>
<feature type="domain" description="Bacterial type II secretion system protein E" evidence="4">
    <location>
        <begin position="364"/>
        <end position="378"/>
    </location>
</feature>
<dbReference type="InterPro" id="IPR037257">
    <property type="entry name" value="T2SS_E_N_sf"/>
</dbReference>
<evidence type="ECO:0000256" key="3">
    <source>
        <dbReference type="ARBA" id="ARBA00022840"/>
    </source>
</evidence>
<name>A0A2M6WKP6_9BACT</name>
<keyword evidence="3" id="KW-0067">ATP-binding</keyword>
<dbReference type="SUPFAM" id="SSF160246">
    <property type="entry name" value="EspE N-terminal domain-like"/>
    <property type="match status" value="1"/>
</dbReference>
<evidence type="ECO:0000259" key="4">
    <source>
        <dbReference type="PROSITE" id="PS00662"/>
    </source>
</evidence>
<protein>
    <recommendedName>
        <fullName evidence="4">Bacterial type II secretion system protein E domain-containing protein</fullName>
    </recommendedName>
</protein>
<accession>A0A2M6WKP6</accession>
<dbReference type="EMBL" id="PFAY01000004">
    <property type="protein sequence ID" value="PIT93314.1"/>
    <property type="molecule type" value="Genomic_DNA"/>
</dbReference>